<gene>
    <name evidence="4" type="ORF">CAPTEDRAFT_222057</name>
</gene>
<dbReference type="EMBL" id="AMQN01002930">
    <property type="status" value="NOT_ANNOTATED_CDS"/>
    <property type="molecule type" value="Genomic_DNA"/>
</dbReference>
<keyword evidence="1" id="KW-0175">Coiled coil</keyword>
<protein>
    <recommendedName>
        <fullName evidence="3">Disabled homolog 2-interacting protein C-terminal domain-containing protein</fullName>
    </recommendedName>
</protein>
<feature type="domain" description="Disabled homolog 2-interacting protein C-terminal" evidence="3">
    <location>
        <begin position="10"/>
        <end position="134"/>
    </location>
</feature>
<evidence type="ECO:0000259" key="3">
    <source>
        <dbReference type="Pfam" id="PF12004"/>
    </source>
</evidence>
<keyword evidence="6" id="KW-1185">Reference proteome</keyword>
<dbReference type="Proteomes" id="UP000014760">
    <property type="component" value="Unassembled WGS sequence"/>
</dbReference>
<feature type="region of interest" description="Disordered" evidence="2">
    <location>
        <begin position="238"/>
        <end position="312"/>
    </location>
</feature>
<proteinExistence type="predicted"/>
<dbReference type="STRING" id="283909.R7TCQ1"/>
<evidence type="ECO:0000313" key="6">
    <source>
        <dbReference type="Proteomes" id="UP000014760"/>
    </source>
</evidence>
<reference evidence="4 6" key="2">
    <citation type="journal article" date="2013" name="Nature">
        <title>Insights into bilaterian evolution from three spiralian genomes.</title>
        <authorList>
            <person name="Simakov O."/>
            <person name="Marletaz F."/>
            <person name="Cho S.J."/>
            <person name="Edsinger-Gonzales E."/>
            <person name="Havlak P."/>
            <person name="Hellsten U."/>
            <person name="Kuo D.H."/>
            <person name="Larsson T."/>
            <person name="Lv J."/>
            <person name="Arendt D."/>
            <person name="Savage R."/>
            <person name="Osoegawa K."/>
            <person name="de Jong P."/>
            <person name="Grimwood J."/>
            <person name="Chapman J.A."/>
            <person name="Shapiro H."/>
            <person name="Aerts A."/>
            <person name="Otillar R.P."/>
            <person name="Terry A.Y."/>
            <person name="Boore J.L."/>
            <person name="Grigoriev I.V."/>
            <person name="Lindberg D.R."/>
            <person name="Seaver E.C."/>
            <person name="Weisblat D.A."/>
            <person name="Putnam N.H."/>
            <person name="Rokhsar D.S."/>
        </authorList>
    </citation>
    <scope>NUCLEOTIDE SEQUENCE</scope>
    <source>
        <strain evidence="4 6">I ESC-2004</strain>
    </source>
</reference>
<reference evidence="5" key="3">
    <citation type="submission" date="2015-06" db="UniProtKB">
        <authorList>
            <consortium name="EnsemblMetazoa"/>
        </authorList>
    </citation>
    <scope>IDENTIFICATION</scope>
</reference>
<dbReference type="EMBL" id="KB310466">
    <property type="protein sequence ID" value="ELT91504.1"/>
    <property type="molecule type" value="Genomic_DNA"/>
</dbReference>
<evidence type="ECO:0000256" key="2">
    <source>
        <dbReference type="SAM" id="MobiDB-lite"/>
    </source>
</evidence>
<evidence type="ECO:0000256" key="1">
    <source>
        <dbReference type="SAM" id="Coils"/>
    </source>
</evidence>
<dbReference type="AlphaFoldDB" id="R7TCQ1"/>
<dbReference type="Pfam" id="PF12004">
    <property type="entry name" value="DAB2P_C"/>
    <property type="match status" value="1"/>
</dbReference>
<organism evidence="4">
    <name type="scientific">Capitella teleta</name>
    <name type="common">Polychaete worm</name>
    <dbReference type="NCBI Taxonomy" id="283909"/>
    <lineage>
        <taxon>Eukaryota</taxon>
        <taxon>Metazoa</taxon>
        <taxon>Spiralia</taxon>
        <taxon>Lophotrochozoa</taxon>
        <taxon>Annelida</taxon>
        <taxon>Polychaeta</taxon>
        <taxon>Sedentaria</taxon>
        <taxon>Scolecida</taxon>
        <taxon>Capitellidae</taxon>
        <taxon>Capitella</taxon>
    </lineage>
</organism>
<reference evidence="6" key="1">
    <citation type="submission" date="2012-12" db="EMBL/GenBank/DDBJ databases">
        <authorList>
            <person name="Hellsten U."/>
            <person name="Grimwood J."/>
            <person name="Chapman J.A."/>
            <person name="Shapiro H."/>
            <person name="Aerts A."/>
            <person name="Otillar R.P."/>
            <person name="Terry A.Y."/>
            <person name="Boore J.L."/>
            <person name="Simakov O."/>
            <person name="Marletaz F."/>
            <person name="Cho S.-J."/>
            <person name="Edsinger-Gonzales E."/>
            <person name="Havlak P."/>
            <person name="Kuo D.-H."/>
            <person name="Larsson T."/>
            <person name="Lv J."/>
            <person name="Arendt D."/>
            <person name="Savage R."/>
            <person name="Osoegawa K."/>
            <person name="de Jong P."/>
            <person name="Lindberg D.R."/>
            <person name="Seaver E.C."/>
            <person name="Weisblat D.A."/>
            <person name="Putnam N.H."/>
            <person name="Grigoriev I.V."/>
            <person name="Rokhsar D.S."/>
        </authorList>
    </citation>
    <scope>NUCLEOTIDE SEQUENCE</scope>
    <source>
        <strain evidence="6">I ESC-2004</strain>
    </source>
</reference>
<feature type="compositionally biased region" description="Basic and acidic residues" evidence="2">
    <location>
        <begin position="282"/>
        <end position="304"/>
    </location>
</feature>
<accession>R7TCQ1</accession>
<evidence type="ECO:0000313" key="4">
    <source>
        <dbReference type="EMBL" id="ELT91504.1"/>
    </source>
</evidence>
<dbReference type="HOGENOM" id="CLU_892107_0_0_1"/>
<dbReference type="EnsemblMetazoa" id="CapteT222057">
    <property type="protein sequence ID" value="CapteP222057"/>
    <property type="gene ID" value="CapteG222057"/>
</dbReference>
<evidence type="ECO:0000313" key="5">
    <source>
        <dbReference type="EnsemblMetazoa" id="CapteP222057"/>
    </source>
</evidence>
<dbReference type="InterPro" id="IPR021887">
    <property type="entry name" value="DAB2P_C"/>
</dbReference>
<sequence>MAEEDTLNRDVEEMKREADAIRAKLRQYQMDLQRADAELTAQRDRTQELVRLWRGRLAEADDRLRRQRVQRDRELSDITAQLLFFENQLKKEQAEIRRMITEKNRVIENQRRKILELTAANTKLAKAMTKVKQQMHAQSILGSGMLSPGVPNTSHVQPSVDVNWDINKEVFDVDRFSGAQQRNSSGVFRATYRPPLYGSQEDLLRDLDPETSSSNLQRSRSLPLLDDEETPVYVNIMPDVLPQKDRPRTHQGGQYPILSGASPPDDLSGAERRDRFRRGAGRQRDVKSRSRVQQQKDQKSDPTQRKLFSYAF</sequence>
<feature type="coiled-coil region" evidence="1">
    <location>
        <begin position="4"/>
        <end position="45"/>
    </location>
</feature>
<feature type="coiled-coil region" evidence="1">
    <location>
        <begin position="75"/>
        <end position="109"/>
    </location>
</feature>
<name>R7TCQ1_CAPTE</name>